<evidence type="ECO:0000256" key="1">
    <source>
        <dbReference type="SAM" id="Phobius"/>
    </source>
</evidence>
<keyword evidence="1" id="KW-1133">Transmembrane helix</keyword>
<accession>A0A4R4IPV7</accession>
<sequence>MKNKYLNGVDDVIRGKKDYKRWPTIKRAFRYLIWAIFGSQETVSYVGCVFYLGIVLTLIKHGEFKKERDNEKTSKAEM</sequence>
<dbReference type="AlphaFoldDB" id="A0A4R4IPV7"/>
<keyword evidence="1" id="KW-0472">Membrane</keyword>
<protein>
    <submittedName>
        <fullName evidence="2">Uncharacterized protein</fullName>
    </submittedName>
</protein>
<organism evidence="2 3">
    <name type="scientific">Photorhabdus luminescens subsp. mexicana</name>
    <dbReference type="NCBI Taxonomy" id="2100167"/>
    <lineage>
        <taxon>Bacteria</taxon>
        <taxon>Pseudomonadati</taxon>
        <taxon>Pseudomonadota</taxon>
        <taxon>Gammaproteobacteria</taxon>
        <taxon>Enterobacterales</taxon>
        <taxon>Morganellaceae</taxon>
        <taxon>Photorhabdus</taxon>
    </lineage>
</organism>
<reference evidence="2 3" key="1">
    <citation type="journal article" date="2019" name="Int. J. Syst. Evol. Microbiol.">
        <title>Photorhabdus khanii subsp. guanajuatensis subsp. nov., isolated from Heterorhabditis atacamensis, and Photorhabdus luminescens subsp. mexicana subsp. nov., isolated from Heterorhabditis mexicana entomopathogenic nematodes.</title>
        <authorList>
            <person name="Machado R.A.R."/>
            <person name="Bruno P."/>
            <person name="Arce C.C.M."/>
            <person name="Liechti N."/>
            <person name="Kohler A."/>
            <person name="Bernal J."/>
            <person name="Bruggmann R."/>
            <person name="Turlings T.C.J."/>
        </authorList>
    </citation>
    <scope>NUCLEOTIDE SEQUENCE [LARGE SCALE GENOMIC DNA]</scope>
    <source>
        <strain evidence="2 3">MEX47-22</strain>
    </source>
</reference>
<dbReference type="EMBL" id="PUJX01000052">
    <property type="protein sequence ID" value="TDB42663.1"/>
    <property type="molecule type" value="Genomic_DNA"/>
</dbReference>
<evidence type="ECO:0000313" key="2">
    <source>
        <dbReference type="EMBL" id="TDB42663.1"/>
    </source>
</evidence>
<name>A0A4R4IPV7_PHOLU</name>
<proteinExistence type="predicted"/>
<dbReference type="Proteomes" id="UP000295550">
    <property type="component" value="Unassembled WGS sequence"/>
</dbReference>
<comment type="caution">
    <text evidence="2">The sequence shown here is derived from an EMBL/GenBank/DDBJ whole genome shotgun (WGS) entry which is preliminary data.</text>
</comment>
<evidence type="ECO:0000313" key="3">
    <source>
        <dbReference type="Proteomes" id="UP000295550"/>
    </source>
</evidence>
<dbReference type="RefSeq" id="WP_132348805.1">
    <property type="nucleotide sequence ID" value="NZ_CAWOLF010000052.1"/>
</dbReference>
<keyword evidence="1" id="KW-0812">Transmembrane</keyword>
<feature type="transmembrane region" description="Helical" evidence="1">
    <location>
        <begin position="31"/>
        <end position="59"/>
    </location>
</feature>
<gene>
    <name evidence="2" type="ORF">C5468_24585</name>
</gene>